<dbReference type="EMBL" id="SGWX01000001">
    <property type="protein sequence ID" value="RZS61117.1"/>
    <property type="molecule type" value="Genomic_DNA"/>
</dbReference>
<proteinExistence type="predicted"/>
<feature type="transmembrane region" description="Helical" evidence="1">
    <location>
        <begin position="86"/>
        <end position="103"/>
    </location>
</feature>
<evidence type="ECO:0000313" key="3">
    <source>
        <dbReference type="Proteomes" id="UP000293852"/>
    </source>
</evidence>
<keyword evidence="1" id="KW-0472">Membrane</keyword>
<feature type="transmembrane region" description="Helical" evidence="1">
    <location>
        <begin position="27"/>
        <end position="46"/>
    </location>
</feature>
<keyword evidence="3" id="KW-1185">Reference proteome</keyword>
<protein>
    <submittedName>
        <fullName evidence="2">Uncharacterized protein DUF2568</fullName>
    </submittedName>
</protein>
<comment type="caution">
    <text evidence="2">The sequence shown here is derived from an EMBL/GenBank/DDBJ whole genome shotgun (WGS) entry which is preliminary data.</text>
</comment>
<accession>A0A4Q7M2P8</accession>
<name>A0A4Q7M2P8_9MICO</name>
<dbReference type="AlphaFoldDB" id="A0A4Q7M2P8"/>
<dbReference type="Pfam" id="PF10823">
    <property type="entry name" value="DUF2568"/>
    <property type="match status" value="1"/>
</dbReference>
<keyword evidence="1" id="KW-0812">Transmembrane</keyword>
<gene>
    <name evidence="2" type="ORF">EV386_1405</name>
</gene>
<organism evidence="2 3">
    <name type="scientific">Xylanimonas ulmi</name>
    <dbReference type="NCBI Taxonomy" id="228973"/>
    <lineage>
        <taxon>Bacteria</taxon>
        <taxon>Bacillati</taxon>
        <taxon>Actinomycetota</taxon>
        <taxon>Actinomycetes</taxon>
        <taxon>Micrococcales</taxon>
        <taxon>Promicromonosporaceae</taxon>
        <taxon>Xylanimonas</taxon>
    </lineage>
</organism>
<dbReference type="InterPro" id="IPR021214">
    <property type="entry name" value="DUF2568"/>
</dbReference>
<dbReference type="RefSeq" id="WP_165399868.1">
    <property type="nucleotide sequence ID" value="NZ_SGWX01000001.1"/>
</dbReference>
<feature type="transmembrane region" description="Helical" evidence="1">
    <location>
        <begin position="52"/>
        <end position="74"/>
    </location>
</feature>
<evidence type="ECO:0000256" key="1">
    <source>
        <dbReference type="SAM" id="Phobius"/>
    </source>
</evidence>
<sequence length="132" mass="14146">MSATGQPDPDLPATSEVEGPAVRGLALLVRLALEVALLVGAAWSAWTAADGAWWRWPATVMAPIVIGVAWAAWLSPRARRRPAEPVRFGIEALLFGVVGAWLWGHGHPWLGVTLVGAWAVDRAVIATTARRR</sequence>
<dbReference type="Proteomes" id="UP000293852">
    <property type="component" value="Unassembled WGS sequence"/>
</dbReference>
<evidence type="ECO:0000313" key="2">
    <source>
        <dbReference type="EMBL" id="RZS61117.1"/>
    </source>
</evidence>
<keyword evidence="1" id="KW-1133">Transmembrane helix</keyword>
<feature type="transmembrane region" description="Helical" evidence="1">
    <location>
        <begin position="109"/>
        <end position="129"/>
    </location>
</feature>
<reference evidence="2 3" key="1">
    <citation type="submission" date="2019-02" db="EMBL/GenBank/DDBJ databases">
        <title>Sequencing the genomes of 1000 actinobacteria strains.</title>
        <authorList>
            <person name="Klenk H.-P."/>
        </authorList>
    </citation>
    <scope>NUCLEOTIDE SEQUENCE [LARGE SCALE GENOMIC DNA]</scope>
    <source>
        <strain evidence="2 3">DSM 16932</strain>
    </source>
</reference>